<dbReference type="Proteomes" id="UP000426246">
    <property type="component" value="Chromosome"/>
</dbReference>
<organism evidence="3 4">
    <name type="scientific">Paenibacillus psychroresistens</name>
    <dbReference type="NCBI Taxonomy" id="1778678"/>
    <lineage>
        <taxon>Bacteria</taxon>
        <taxon>Bacillati</taxon>
        <taxon>Bacillota</taxon>
        <taxon>Bacilli</taxon>
        <taxon>Bacillales</taxon>
        <taxon>Paenibacillaceae</taxon>
        <taxon>Paenibacillus</taxon>
    </lineage>
</organism>
<accession>A0A6B8RP20</accession>
<dbReference type="OrthoDB" id="25753at2"/>
<dbReference type="PROSITE" id="PS00194">
    <property type="entry name" value="THIOREDOXIN_1"/>
    <property type="match status" value="1"/>
</dbReference>
<dbReference type="PANTHER" id="PTHR42852">
    <property type="entry name" value="THIOL:DISULFIDE INTERCHANGE PROTEIN DSBE"/>
    <property type="match status" value="1"/>
</dbReference>
<dbReference type="PROSITE" id="PS51352">
    <property type="entry name" value="THIOREDOXIN_2"/>
    <property type="match status" value="1"/>
</dbReference>
<dbReference type="KEGG" id="ppsc:EHS13_22350"/>
<dbReference type="PANTHER" id="PTHR42852:SF1">
    <property type="entry name" value="THIOREDOXIN-LIKE PROTEIN YNEN"/>
    <property type="match status" value="1"/>
</dbReference>
<name>A0A6B8RP20_9BACL</name>
<evidence type="ECO:0000313" key="4">
    <source>
        <dbReference type="Proteomes" id="UP000426246"/>
    </source>
</evidence>
<proteinExistence type="predicted"/>
<gene>
    <name evidence="3" type="ORF">EHS13_22350</name>
</gene>
<dbReference type="AlphaFoldDB" id="A0A6B8RP20"/>
<evidence type="ECO:0000313" key="3">
    <source>
        <dbReference type="EMBL" id="QGQ97432.1"/>
    </source>
</evidence>
<dbReference type="GO" id="GO:0016209">
    <property type="term" value="F:antioxidant activity"/>
    <property type="evidence" value="ECO:0007669"/>
    <property type="project" value="InterPro"/>
</dbReference>
<protein>
    <submittedName>
        <fullName evidence="3">TlpA family protein disulfide reductase</fullName>
    </submittedName>
</protein>
<reference evidence="4" key="1">
    <citation type="submission" date="2018-11" db="EMBL/GenBank/DDBJ databases">
        <title>Complete genome sequence of Paenibacillus sp. ML311-T8.</title>
        <authorList>
            <person name="Nam Y.-D."/>
            <person name="Kang J."/>
            <person name="Chung W.-H."/>
            <person name="Park Y.S."/>
        </authorList>
    </citation>
    <scope>NUCLEOTIDE SEQUENCE [LARGE SCALE GENOMIC DNA]</scope>
    <source>
        <strain evidence="4">ML311-T8</strain>
    </source>
</reference>
<evidence type="ECO:0000259" key="2">
    <source>
        <dbReference type="PROSITE" id="PS51352"/>
    </source>
</evidence>
<dbReference type="CDD" id="cd02966">
    <property type="entry name" value="TlpA_like_family"/>
    <property type="match status" value="1"/>
</dbReference>
<keyword evidence="1" id="KW-1015">Disulfide bond</keyword>
<dbReference type="GO" id="GO:0016491">
    <property type="term" value="F:oxidoreductase activity"/>
    <property type="evidence" value="ECO:0007669"/>
    <property type="project" value="InterPro"/>
</dbReference>
<dbReference type="EMBL" id="CP034235">
    <property type="protein sequence ID" value="QGQ97432.1"/>
    <property type="molecule type" value="Genomic_DNA"/>
</dbReference>
<sequence length="186" mass="21135">MNNKLSKNLAVFVVLLILIGIAVFQNVSARGKDVLKKDDNEVVDTAPKPGFLAPTFQLTGLDGKSYQVGGKQDKPYMLNFWASWCGPCELEAPDLKNMYDKYKDDFNLYGINTTDKDNLDDMKKFVKQYKLPFPILLDKEGKVADLYRFNLIPTSFLVDRNGVVVDVIHILSPSELERKIKKLIKE</sequence>
<dbReference type="Pfam" id="PF00578">
    <property type="entry name" value="AhpC-TSA"/>
    <property type="match status" value="1"/>
</dbReference>
<dbReference type="Gene3D" id="3.40.30.10">
    <property type="entry name" value="Glutaredoxin"/>
    <property type="match status" value="1"/>
</dbReference>
<dbReference type="InterPro" id="IPR013766">
    <property type="entry name" value="Thioredoxin_domain"/>
</dbReference>
<dbReference type="RefSeq" id="WP_155702537.1">
    <property type="nucleotide sequence ID" value="NZ_CP034235.1"/>
</dbReference>
<keyword evidence="4" id="KW-1185">Reference proteome</keyword>
<dbReference type="InterPro" id="IPR036249">
    <property type="entry name" value="Thioredoxin-like_sf"/>
</dbReference>
<dbReference type="InterPro" id="IPR050553">
    <property type="entry name" value="Thioredoxin_ResA/DsbE_sf"/>
</dbReference>
<dbReference type="InterPro" id="IPR017937">
    <property type="entry name" value="Thioredoxin_CS"/>
</dbReference>
<feature type="domain" description="Thioredoxin" evidence="2">
    <location>
        <begin position="47"/>
        <end position="185"/>
    </location>
</feature>
<dbReference type="InterPro" id="IPR000866">
    <property type="entry name" value="AhpC/TSA"/>
</dbReference>
<evidence type="ECO:0000256" key="1">
    <source>
        <dbReference type="ARBA" id="ARBA00023157"/>
    </source>
</evidence>
<dbReference type="SUPFAM" id="SSF52833">
    <property type="entry name" value="Thioredoxin-like"/>
    <property type="match status" value="1"/>
</dbReference>